<keyword evidence="1 7" id="KW-0820">tRNA-binding</keyword>
<keyword evidence="4 7" id="KW-0949">S-adenosyl-L-methionine</keyword>
<dbReference type="GO" id="GO:0002938">
    <property type="term" value="P:tRNA guanine ribose methylation"/>
    <property type="evidence" value="ECO:0007669"/>
    <property type="project" value="UniProtKB-UniRule"/>
</dbReference>
<dbReference type="InterPro" id="IPR029028">
    <property type="entry name" value="Alpha/beta_knot_MTases"/>
</dbReference>
<dbReference type="HAMAP" id="MF_02060">
    <property type="entry name" value="tRNA_methyltr_TrmH"/>
    <property type="match status" value="1"/>
</dbReference>
<dbReference type="InterPro" id="IPR001537">
    <property type="entry name" value="SpoU_MeTrfase"/>
</dbReference>
<evidence type="ECO:0000256" key="1">
    <source>
        <dbReference type="ARBA" id="ARBA00022555"/>
    </source>
</evidence>
<dbReference type="CDD" id="cd18092">
    <property type="entry name" value="SpoU-like_TrmH"/>
    <property type="match status" value="1"/>
</dbReference>
<evidence type="ECO:0000259" key="8">
    <source>
        <dbReference type="Pfam" id="PF00588"/>
    </source>
</evidence>
<gene>
    <name evidence="7" type="primary">trmH</name>
    <name evidence="9" type="ORF">HMPREF9699_01111</name>
</gene>
<dbReference type="PANTHER" id="PTHR43453:SF1">
    <property type="entry name" value="TRNA_RRNA METHYLTRANSFERASE SPOU TYPE DOMAIN-CONTAINING PROTEIN"/>
    <property type="match status" value="1"/>
</dbReference>
<comment type="catalytic activity">
    <reaction evidence="7">
        <text>guanosine(18) in tRNA + S-adenosyl-L-methionine = 2'-O-methylguanosine(18) in tRNA + S-adenosyl-L-homocysteine + H(+)</text>
        <dbReference type="Rhea" id="RHEA:20077"/>
        <dbReference type="Rhea" id="RHEA-COMP:10190"/>
        <dbReference type="Rhea" id="RHEA-COMP:10192"/>
        <dbReference type="ChEBI" id="CHEBI:15378"/>
        <dbReference type="ChEBI" id="CHEBI:57856"/>
        <dbReference type="ChEBI" id="CHEBI:59789"/>
        <dbReference type="ChEBI" id="CHEBI:74269"/>
        <dbReference type="ChEBI" id="CHEBI:74445"/>
        <dbReference type="EC" id="2.1.1.34"/>
    </reaction>
</comment>
<evidence type="ECO:0000256" key="4">
    <source>
        <dbReference type="ARBA" id="ARBA00022691"/>
    </source>
</evidence>
<feature type="binding site" evidence="7">
    <location>
        <position position="159"/>
    </location>
    <ligand>
        <name>S-adenosyl-L-methionine</name>
        <dbReference type="ChEBI" id="CHEBI:59789"/>
    </ligand>
</feature>
<comment type="caution">
    <text evidence="9">The sequence shown here is derived from an EMBL/GenBank/DDBJ whole genome shotgun (WGS) entry which is preliminary data.</text>
</comment>
<comment type="caution">
    <text evidence="7">Lacks conserved residue(s) required for the propagation of feature annotation.</text>
</comment>
<dbReference type="Gene3D" id="3.40.1280.10">
    <property type="match status" value="1"/>
</dbReference>
<evidence type="ECO:0000313" key="10">
    <source>
        <dbReference type="Proteomes" id="UP000006085"/>
    </source>
</evidence>
<evidence type="ECO:0000256" key="2">
    <source>
        <dbReference type="ARBA" id="ARBA00022603"/>
    </source>
</evidence>
<dbReference type="InterPro" id="IPR029026">
    <property type="entry name" value="tRNA_m1G_MTases_N"/>
</dbReference>
<reference evidence="9 10" key="1">
    <citation type="submission" date="2012-07" db="EMBL/GenBank/DDBJ databases">
        <title>The Genome Sequence of Bergeyella zoohelcum ATCC 43767.</title>
        <authorList>
            <consortium name="The Broad Institute Genome Sequencing Platform"/>
            <person name="Earl A."/>
            <person name="Ward D."/>
            <person name="Feldgarden M."/>
            <person name="Gevers D."/>
            <person name="Huys G."/>
            <person name="Walker B."/>
            <person name="Young S.K."/>
            <person name="Zeng Q."/>
            <person name="Gargeya S."/>
            <person name="Fitzgerald M."/>
            <person name="Haas B."/>
            <person name="Abouelleil A."/>
            <person name="Alvarado L."/>
            <person name="Arachchi H.M."/>
            <person name="Berlin A.M."/>
            <person name="Chapman S.B."/>
            <person name="Goldberg J."/>
            <person name="Griggs A."/>
            <person name="Gujja S."/>
            <person name="Hansen M."/>
            <person name="Howarth C."/>
            <person name="Imamovic A."/>
            <person name="Larimer J."/>
            <person name="McCowen C."/>
            <person name="Montmayeur A."/>
            <person name="Murphy C."/>
            <person name="Neiman D."/>
            <person name="Pearson M."/>
            <person name="Priest M."/>
            <person name="Roberts A."/>
            <person name="Saif S."/>
            <person name="Shea T."/>
            <person name="Sisk P."/>
            <person name="Sykes S."/>
            <person name="Wortman J."/>
            <person name="Nusbaum C."/>
            <person name="Birren B."/>
        </authorList>
    </citation>
    <scope>NUCLEOTIDE SEQUENCE [LARGE SCALE GENOMIC DNA]</scope>
    <source>
        <strain evidence="9 10">ATCC 43767</strain>
    </source>
</reference>
<dbReference type="SUPFAM" id="SSF75217">
    <property type="entry name" value="alpha/beta knot"/>
    <property type="match status" value="1"/>
</dbReference>
<protein>
    <recommendedName>
        <fullName evidence="7">tRNA (guanosine(18)-2'-O)-methyltransferase</fullName>
        <ecNumber evidence="7">2.1.1.34</ecNumber>
    </recommendedName>
    <alternativeName>
        <fullName evidence="7">tRNA [Gm18] methyltransferase</fullName>
    </alternativeName>
</protein>
<dbReference type="STRING" id="883096.HMPREF9699_01111"/>
<dbReference type="EMBL" id="AGYA01000020">
    <property type="protein sequence ID" value="EKB57260.1"/>
    <property type="molecule type" value="Genomic_DNA"/>
</dbReference>
<evidence type="ECO:0000313" key="9">
    <source>
        <dbReference type="EMBL" id="EKB57260.1"/>
    </source>
</evidence>
<dbReference type="GO" id="GO:0141100">
    <property type="term" value="F:tRNA (guanine(18)-2'-O)-methyltransferase activity"/>
    <property type="evidence" value="ECO:0007669"/>
    <property type="project" value="UniProtKB-UniRule"/>
</dbReference>
<organism evidence="9 10">
    <name type="scientific">Bergeyella zoohelcum ATCC 43767</name>
    <dbReference type="NCBI Taxonomy" id="883096"/>
    <lineage>
        <taxon>Bacteria</taxon>
        <taxon>Pseudomonadati</taxon>
        <taxon>Bacteroidota</taxon>
        <taxon>Flavobacteriia</taxon>
        <taxon>Flavobacteriales</taxon>
        <taxon>Weeksellaceae</taxon>
        <taxon>Bergeyella</taxon>
    </lineage>
</organism>
<dbReference type="Pfam" id="PF00588">
    <property type="entry name" value="SpoU_methylase"/>
    <property type="match status" value="1"/>
</dbReference>
<evidence type="ECO:0000256" key="5">
    <source>
        <dbReference type="ARBA" id="ARBA00022694"/>
    </source>
</evidence>
<evidence type="ECO:0000256" key="6">
    <source>
        <dbReference type="ARBA" id="ARBA00022884"/>
    </source>
</evidence>
<dbReference type="PATRIC" id="fig|883096.3.peg.1149"/>
<feature type="domain" description="tRNA/rRNA methyltransferase SpoU type" evidence="8">
    <location>
        <begin position="43"/>
        <end position="179"/>
    </location>
</feature>
<dbReference type="eggNOG" id="COG0566">
    <property type="taxonomic scope" value="Bacteria"/>
</dbReference>
<keyword evidence="10" id="KW-1185">Reference proteome</keyword>
<dbReference type="HOGENOM" id="CLU_021322_4_1_10"/>
<dbReference type="Proteomes" id="UP000006085">
    <property type="component" value="Unassembled WGS sequence"/>
</dbReference>
<keyword evidence="3 7" id="KW-0808">Transferase</keyword>
<dbReference type="PANTHER" id="PTHR43453">
    <property type="entry name" value="RRNA METHYLASE-LIKE"/>
    <property type="match status" value="1"/>
</dbReference>
<accession>K1LKN1</accession>
<dbReference type="EC" id="2.1.1.34" evidence="7"/>
<keyword evidence="6 7" id="KW-0694">RNA-binding</keyword>
<dbReference type="AlphaFoldDB" id="K1LKN1"/>
<evidence type="ECO:0000256" key="7">
    <source>
        <dbReference type="HAMAP-Rule" id="MF_02060"/>
    </source>
</evidence>
<comment type="similarity">
    <text evidence="7">Belongs to the class IV-like SAM-binding methyltransferase superfamily. RNA methyltransferase TrmH family.</text>
</comment>
<evidence type="ECO:0000256" key="3">
    <source>
        <dbReference type="ARBA" id="ARBA00022679"/>
    </source>
</evidence>
<keyword evidence="2 7" id="KW-0489">Methyltransferase</keyword>
<comment type="function">
    <text evidence="7">Catalyzes the 2'-O methylation of guanosine at position 18 in tRNA.</text>
</comment>
<keyword evidence="5 7" id="KW-0819">tRNA processing</keyword>
<proteinExistence type="inferred from homology"/>
<dbReference type="GO" id="GO:0000049">
    <property type="term" value="F:tRNA binding"/>
    <property type="evidence" value="ECO:0007669"/>
    <property type="project" value="UniProtKB-UniRule"/>
</dbReference>
<sequence>MLKRKIMSDLHKVFEYLSGFLTEERLEKINHFALTSSAYILPVLEDVYQFRNAAAIVRSVEACGFHKVVALQDKNSFEPNIKVTKGADTWVEVEKMPLTKASLQVIKDRGYRLVAVSPERNATSLPDFSIQQPTALLFGTEWKGVSEDALEMADETLMIPMYGWTNSFNVSVAAAICMYELKQKLIHQKTPHFLTEEQQLELKIRWAINSIRSGDEIYERYLRLNNESSTK</sequence>
<dbReference type="InterPro" id="IPR033671">
    <property type="entry name" value="TrmH"/>
</dbReference>
<name>K1LKN1_9FLAO</name>